<reference evidence="2 3" key="1">
    <citation type="submission" date="2015-11" db="EMBL/GenBank/DDBJ databases">
        <title>Expanding the genomic diversity of Burkholderia species for the development of highly accurate diagnostics.</title>
        <authorList>
            <person name="Sahl J."/>
            <person name="Keim P."/>
            <person name="Wagner D."/>
        </authorList>
    </citation>
    <scope>NUCLEOTIDE SEQUENCE [LARGE SCALE GENOMIC DNA]</scope>
    <source>
        <strain evidence="2 3">TSV85</strain>
    </source>
</reference>
<dbReference type="InterPro" id="IPR011604">
    <property type="entry name" value="PDDEXK-like_dom_sf"/>
</dbReference>
<keyword evidence="3" id="KW-1185">Reference proteome</keyword>
<feature type="region of interest" description="Disordered" evidence="1">
    <location>
        <begin position="426"/>
        <end position="462"/>
    </location>
</feature>
<dbReference type="Pfam" id="PF10926">
    <property type="entry name" value="DUF2800"/>
    <property type="match status" value="1"/>
</dbReference>
<dbReference type="EMBL" id="LOWA01000031">
    <property type="protein sequence ID" value="KVE27233.1"/>
    <property type="molecule type" value="Genomic_DNA"/>
</dbReference>
<accession>A0A118DNY8</accession>
<sequence>MNKTAIAAVVEDQKHALLSPSSAYTWIECAASTAAQIGQPDASSEYADEGTAAHELAKWCLERHEAAEQYIGAVIPVGTVTRRDEETGEMITEPRRTFEVDEEMAEHVQLYVDGVRERVEALRLAGADVTLLVEQRLSIEHITGEHGARGTSDCVIIAVWPDGRAEIEVRDLKYGRGVEVSAERNYQAMLYAAAALEEHSAFVDFERVNIVIHQPRINERPSEWSTAPADLLAWIDGTAKPAAERARWLLRNVEERPREFKLATGDFNPGEKQCKFCKAKAVCPALATHVEATIGAEFEVVAEASAYGVQSEFIGRNVELLSNDRLGLIYETLDLIDDWVKAVRGRIEHELLNARAVPGVKLVAGRRGARQWRDEVDAERLMKSMRLKQDQMYNFKLISPTQADKLLSKESPRRWKKVEALIVQRDGRPSVAPESDSRPALVIKPPEDDFEVVSADDGSDLA</sequence>
<name>A0A118DNY8_9BURK</name>
<proteinExistence type="predicted"/>
<protein>
    <recommendedName>
        <fullName evidence="4">Phage protein</fullName>
    </recommendedName>
</protein>
<comment type="caution">
    <text evidence="2">The sequence shown here is derived from an EMBL/GenBank/DDBJ whole genome shotgun (WGS) entry which is preliminary data.</text>
</comment>
<dbReference type="InterPro" id="IPR021229">
    <property type="entry name" value="DUF2800"/>
</dbReference>
<dbReference type="Gene3D" id="3.90.320.10">
    <property type="match status" value="1"/>
</dbReference>
<dbReference type="OrthoDB" id="9766061at2"/>
<dbReference type="RefSeq" id="WP_059516577.1">
    <property type="nucleotide sequence ID" value="NZ_LOWA01000031.1"/>
</dbReference>
<evidence type="ECO:0000313" key="2">
    <source>
        <dbReference type="EMBL" id="KVE27233.1"/>
    </source>
</evidence>
<gene>
    <name evidence="2" type="ORF">WS67_12075</name>
</gene>
<evidence type="ECO:0000313" key="3">
    <source>
        <dbReference type="Proteomes" id="UP000062788"/>
    </source>
</evidence>
<evidence type="ECO:0008006" key="4">
    <source>
        <dbReference type="Google" id="ProtNLM"/>
    </source>
</evidence>
<dbReference type="Proteomes" id="UP000062788">
    <property type="component" value="Unassembled WGS sequence"/>
</dbReference>
<organism evidence="2 3">
    <name type="scientific">Burkholderia singularis</name>
    <dbReference type="NCBI Taxonomy" id="1503053"/>
    <lineage>
        <taxon>Bacteria</taxon>
        <taxon>Pseudomonadati</taxon>
        <taxon>Pseudomonadota</taxon>
        <taxon>Betaproteobacteria</taxon>
        <taxon>Burkholderiales</taxon>
        <taxon>Burkholderiaceae</taxon>
        <taxon>Burkholderia</taxon>
        <taxon>pseudomallei group</taxon>
    </lineage>
</organism>
<dbReference type="AlphaFoldDB" id="A0A118DNY8"/>
<evidence type="ECO:0000256" key="1">
    <source>
        <dbReference type="SAM" id="MobiDB-lite"/>
    </source>
</evidence>